<feature type="domain" description="HTH cro/C1-type" evidence="2">
    <location>
        <begin position="76"/>
        <end position="106"/>
    </location>
</feature>
<feature type="region of interest" description="Disordered" evidence="1">
    <location>
        <begin position="82"/>
        <end position="101"/>
    </location>
</feature>
<dbReference type="InterPro" id="IPR010982">
    <property type="entry name" value="Lambda_DNA-bd_dom_sf"/>
</dbReference>
<dbReference type="PROSITE" id="PS50943">
    <property type="entry name" value="HTH_CROC1"/>
    <property type="match status" value="1"/>
</dbReference>
<dbReference type="CDD" id="cd00093">
    <property type="entry name" value="HTH_XRE"/>
    <property type="match status" value="1"/>
</dbReference>
<dbReference type="InterPro" id="IPR001387">
    <property type="entry name" value="Cro/C1-type_HTH"/>
</dbReference>
<dbReference type="Gene3D" id="1.10.260.40">
    <property type="entry name" value="lambda repressor-like DNA-binding domains"/>
    <property type="match status" value="1"/>
</dbReference>
<dbReference type="Proteomes" id="UP000432464">
    <property type="component" value="Unassembled WGS sequence"/>
</dbReference>
<reference evidence="3 4" key="1">
    <citation type="submission" date="2019-11" db="EMBL/GenBank/DDBJ databases">
        <title>Nocardia sp. nov. CT2-14 isolated from soil.</title>
        <authorList>
            <person name="Kanchanasin P."/>
            <person name="Tanasupawat S."/>
            <person name="Yuki M."/>
            <person name="Kudo T."/>
        </authorList>
    </citation>
    <scope>NUCLEOTIDE SEQUENCE [LARGE SCALE GENOMIC DNA]</scope>
    <source>
        <strain evidence="3 4">CT2-14</strain>
    </source>
</reference>
<evidence type="ECO:0000313" key="4">
    <source>
        <dbReference type="Proteomes" id="UP000432464"/>
    </source>
</evidence>
<protein>
    <submittedName>
        <fullName evidence="3">Helix-turn-helix domain-containing protein</fullName>
    </submittedName>
</protein>
<accession>A0A6I3L634</accession>
<dbReference type="SUPFAM" id="SSF47413">
    <property type="entry name" value="lambda repressor-like DNA-binding domains"/>
    <property type="match status" value="1"/>
</dbReference>
<evidence type="ECO:0000259" key="2">
    <source>
        <dbReference type="PROSITE" id="PS50943"/>
    </source>
</evidence>
<dbReference type="EMBL" id="WMBB01000016">
    <property type="protein sequence ID" value="MTE16798.1"/>
    <property type="molecule type" value="Genomic_DNA"/>
</dbReference>
<proteinExistence type="predicted"/>
<dbReference type="GO" id="GO:0003677">
    <property type="term" value="F:DNA binding"/>
    <property type="evidence" value="ECO:0007669"/>
    <property type="project" value="InterPro"/>
</dbReference>
<name>A0A6I3L634_9NOCA</name>
<evidence type="ECO:0000256" key="1">
    <source>
        <dbReference type="SAM" id="MobiDB-lite"/>
    </source>
</evidence>
<dbReference type="AlphaFoldDB" id="A0A6I3L634"/>
<comment type="caution">
    <text evidence="3">The sequence shown here is derived from an EMBL/GenBank/DDBJ whole genome shotgun (WGS) entry which is preliminary data.</text>
</comment>
<sequence length="147" mass="15309">MAKMGRRKRSRLITLGLMTSGKAPRAQVGERANTEPAVTEVSEPVVAEVGDMALAQASTPVAAAGVPDIKALAERVKARRRENGWTQADVARQGGPSAGSVSQIERCLIEAPVRDMLNKLDVGLGWPPGTAADILRGASSELVGAAL</sequence>
<gene>
    <name evidence="3" type="ORF">GLP40_29105</name>
</gene>
<dbReference type="Pfam" id="PF13560">
    <property type="entry name" value="HTH_31"/>
    <property type="match status" value="1"/>
</dbReference>
<evidence type="ECO:0000313" key="3">
    <source>
        <dbReference type="EMBL" id="MTE16798.1"/>
    </source>
</evidence>
<organism evidence="3 4">
    <name type="scientific">Nocardia aurantiaca</name>
    <dbReference type="NCBI Taxonomy" id="2675850"/>
    <lineage>
        <taxon>Bacteria</taxon>
        <taxon>Bacillati</taxon>
        <taxon>Actinomycetota</taxon>
        <taxon>Actinomycetes</taxon>
        <taxon>Mycobacteriales</taxon>
        <taxon>Nocardiaceae</taxon>
        <taxon>Nocardia</taxon>
    </lineage>
</organism>
<keyword evidence="4" id="KW-1185">Reference proteome</keyword>